<dbReference type="PANTHER" id="PTHR47685:SF1">
    <property type="entry name" value="MAGNESIUM TRANSPORT PROTEIN CORA"/>
    <property type="match status" value="1"/>
</dbReference>
<dbReference type="Pfam" id="PF01544">
    <property type="entry name" value="CorA"/>
    <property type="match status" value="1"/>
</dbReference>
<keyword evidence="3 6" id="KW-0812">Transmembrane</keyword>
<comment type="subcellular location">
    <subcellularLocation>
        <location evidence="1">Membrane</location>
        <topology evidence="1">Multi-pass membrane protein</topology>
    </subcellularLocation>
</comment>
<evidence type="ECO:0000256" key="1">
    <source>
        <dbReference type="ARBA" id="ARBA00004141"/>
    </source>
</evidence>
<dbReference type="Gene3D" id="1.20.58.340">
    <property type="entry name" value="Magnesium transport protein CorA, transmembrane region"/>
    <property type="match status" value="2"/>
</dbReference>
<keyword evidence="8" id="KW-1185">Reference proteome</keyword>
<dbReference type="Proteomes" id="UP001279642">
    <property type="component" value="Unassembled WGS sequence"/>
</dbReference>
<evidence type="ECO:0000313" key="8">
    <source>
        <dbReference type="Proteomes" id="UP001279642"/>
    </source>
</evidence>
<comment type="similarity">
    <text evidence="2">Belongs to the CorA metal ion transporter (MIT) (TC 1.A.35) family.</text>
</comment>
<dbReference type="CDD" id="cd12837">
    <property type="entry name" value="EcCorA-like_u1"/>
    <property type="match status" value="1"/>
</dbReference>
<name>A0ABU5E9L5_9PROT</name>
<dbReference type="Gene3D" id="3.30.460.20">
    <property type="entry name" value="CorA soluble domain-like"/>
    <property type="match status" value="1"/>
</dbReference>
<evidence type="ECO:0000256" key="5">
    <source>
        <dbReference type="ARBA" id="ARBA00023136"/>
    </source>
</evidence>
<dbReference type="InterPro" id="IPR045863">
    <property type="entry name" value="CorA_TM1_TM2"/>
</dbReference>
<comment type="caution">
    <text evidence="7">The sequence shown here is derived from an EMBL/GenBank/DDBJ whole genome shotgun (WGS) entry which is preliminary data.</text>
</comment>
<reference evidence="7 8" key="1">
    <citation type="journal article" date="2016" name="Antonie Van Leeuwenhoek">
        <title>Dongia soli sp. nov., isolated from soil from Dokdo, Korea.</title>
        <authorList>
            <person name="Kim D.U."/>
            <person name="Lee H."/>
            <person name="Kim H."/>
            <person name="Kim S.G."/>
            <person name="Ka J.O."/>
        </authorList>
    </citation>
    <scope>NUCLEOTIDE SEQUENCE [LARGE SCALE GENOMIC DNA]</scope>
    <source>
        <strain evidence="7 8">D78</strain>
    </source>
</reference>
<evidence type="ECO:0000256" key="6">
    <source>
        <dbReference type="SAM" id="Phobius"/>
    </source>
</evidence>
<evidence type="ECO:0000256" key="2">
    <source>
        <dbReference type="ARBA" id="ARBA00009765"/>
    </source>
</evidence>
<dbReference type="InterPro" id="IPR002523">
    <property type="entry name" value="MgTranspt_CorA/ZnTranspt_ZntB"/>
</dbReference>
<keyword evidence="5 6" id="KW-0472">Membrane</keyword>
<feature type="transmembrane region" description="Helical" evidence="6">
    <location>
        <begin position="277"/>
        <end position="297"/>
    </location>
</feature>
<evidence type="ECO:0000313" key="7">
    <source>
        <dbReference type="EMBL" id="MDY0882739.1"/>
    </source>
</evidence>
<proteinExistence type="inferred from homology"/>
<organism evidence="7 8">
    <name type="scientific">Dongia soli</name>
    <dbReference type="NCBI Taxonomy" id="600628"/>
    <lineage>
        <taxon>Bacteria</taxon>
        <taxon>Pseudomonadati</taxon>
        <taxon>Pseudomonadota</taxon>
        <taxon>Alphaproteobacteria</taxon>
        <taxon>Rhodospirillales</taxon>
        <taxon>Dongiaceae</taxon>
        <taxon>Dongia</taxon>
    </lineage>
</organism>
<dbReference type="InterPro" id="IPR050829">
    <property type="entry name" value="CorA_MIT"/>
</dbReference>
<dbReference type="EMBL" id="JAXCLW010000002">
    <property type="protein sequence ID" value="MDY0882739.1"/>
    <property type="molecule type" value="Genomic_DNA"/>
</dbReference>
<dbReference type="SUPFAM" id="SSF143865">
    <property type="entry name" value="CorA soluble domain-like"/>
    <property type="match status" value="1"/>
</dbReference>
<sequence>MVLNKFRNRALDAARDGASGEGNAAPATGTETSVVAAPVPVWIDMLSPTMEEIAAVEKSLGLEIPTREEMEEIELSSRLYEEEGVLFMTAPVLFNSSTEAPATSAVTFILTRTTLVTLRYVNPVPIQAFARRAERVSGLTASPDMVLLGILEQVVDRLADIMEATTANLESVSLRVFRKGRRTGAAGEDFEDILRQLGRAADLATKAKESLLGLHRLTLFLSTQSRLKKNPQARLKTLSRDIASITEHGNFLANKVTFLLDATLGLINIEQNNIVKIFTVASVAFLPPTLIASIYGMNFKILPELTWSLGYPFAIGLMIMSAVLPFWYFRRRGWL</sequence>
<evidence type="ECO:0000256" key="3">
    <source>
        <dbReference type="ARBA" id="ARBA00022692"/>
    </source>
</evidence>
<feature type="transmembrane region" description="Helical" evidence="6">
    <location>
        <begin position="309"/>
        <end position="329"/>
    </location>
</feature>
<keyword evidence="4 6" id="KW-1133">Transmembrane helix</keyword>
<dbReference type="InterPro" id="IPR045861">
    <property type="entry name" value="CorA_cytoplasmic_dom"/>
</dbReference>
<dbReference type="SUPFAM" id="SSF144083">
    <property type="entry name" value="Magnesium transport protein CorA, transmembrane region"/>
    <property type="match status" value="1"/>
</dbReference>
<protein>
    <submittedName>
        <fullName evidence="7">Magnesium transporter CorA family protein</fullName>
    </submittedName>
</protein>
<dbReference type="RefSeq" id="WP_320507802.1">
    <property type="nucleotide sequence ID" value="NZ_JAXCLW010000002.1"/>
</dbReference>
<accession>A0ABU5E9L5</accession>
<evidence type="ECO:0000256" key="4">
    <source>
        <dbReference type="ARBA" id="ARBA00022989"/>
    </source>
</evidence>
<gene>
    <name evidence="7" type="ORF">SMD27_07785</name>
</gene>
<dbReference type="PANTHER" id="PTHR47685">
    <property type="entry name" value="MAGNESIUM TRANSPORT PROTEIN CORA"/>
    <property type="match status" value="1"/>
</dbReference>